<evidence type="ECO:0000256" key="3">
    <source>
        <dbReference type="ARBA" id="ARBA00023157"/>
    </source>
</evidence>
<dbReference type="PROSITE" id="PS00135">
    <property type="entry name" value="TRYPSIN_SER"/>
    <property type="match status" value="1"/>
</dbReference>
<keyword evidence="4" id="KW-0325">Glycoprotein</keyword>
<feature type="chain" id="PRO_5042511325" evidence="8">
    <location>
        <begin position="22"/>
        <end position="711"/>
    </location>
</feature>
<evidence type="ECO:0000256" key="1">
    <source>
        <dbReference type="ARBA" id="ARBA00022729"/>
    </source>
</evidence>
<feature type="compositionally biased region" description="Polar residues" evidence="7">
    <location>
        <begin position="611"/>
        <end position="626"/>
    </location>
</feature>
<evidence type="ECO:0000256" key="6">
    <source>
        <dbReference type="RuleBase" id="RU363034"/>
    </source>
</evidence>
<evidence type="ECO:0000256" key="7">
    <source>
        <dbReference type="SAM" id="MobiDB-lite"/>
    </source>
</evidence>
<protein>
    <submittedName>
        <fullName evidence="12">Neurotrypsin-like isoform X1</fullName>
    </submittedName>
</protein>
<accession>A0AAJ7SUW4</accession>
<dbReference type="CDD" id="cd00190">
    <property type="entry name" value="Tryp_SPc"/>
    <property type="match status" value="1"/>
</dbReference>
<proteinExistence type="predicted"/>
<dbReference type="InterPro" id="IPR033116">
    <property type="entry name" value="TRYPSIN_SER"/>
</dbReference>
<evidence type="ECO:0000256" key="4">
    <source>
        <dbReference type="ARBA" id="ARBA00023180"/>
    </source>
</evidence>
<dbReference type="InterPro" id="IPR043504">
    <property type="entry name" value="Peptidase_S1_PA_chymotrypsin"/>
</dbReference>
<dbReference type="PROSITE" id="PS50287">
    <property type="entry name" value="SRCR_2"/>
    <property type="match status" value="3"/>
</dbReference>
<feature type="disulfide bond" evidence="5">
    <location>
        <begin position="184"/>
        <end position="245"/>
    </location>
</feature>
<dbReference type="GO" id="GO:0004252">
    <property type="term" value="F:serine-type endopeptidase activity"/>
    <property type="evidence" value="ECO:0007669"/>
    <property type="project" value="InterPro"/>
</dbReference>
<dbReference type="SMART" id="SM00020">
    <property type="entry name" value="Tryp_SPc"/>
    <property type="match status" value="1"/>
</dbReference>
<dbReference type="Proteomes" id="UP001318040">
    <property type="component" value="Chromosome 8"/>
</dbReference>
<dbReference type="PRINTS" id="PR00258">
    <property type="entry name" value="SPERACTRCPTR"/>
</dbReference>
<dbReference type="AlphaFoldDB" id="A0AAJ7SUW4"/>
<keyword evidence="6" id="KW-0645">Protease</keyword>
<dbReference type="PRINTS" id="PR00722">
    <property type="entry name" value="CHYMOTRYPSIN"/>
</dbReference>
<keyword evidence="1 8" id="KW-0732">Signal</keyword>
<feature type="disulfide bond" evidence="5">
    <location>
        <begin position="298"/>
        <end position="359"/>
    </location>
</feature>
<feature type="disulfide bond" evidence="5">
    <location>
        <begin position="329"/>
        <end position="339"/>
    </location>
</feature>
<feature type="domain" description="SRCR" evidence="10">
    <location>
        <begin position="260"/>
        <end position="360"/>
    </location>
</feature>
<feature type="region of interest" description="Disordered" evidence="7">
    <location>
        <begin position="590"/>
        <end position="668"/>
    </location>
</feature>
<dbReference type="InterPro" id="IPR001254">
    <property type="entry name" value="Trypsin_dom"/>
</dbReference>
<dbReference type="RefSeq" id="XP_032806007.1">
    <property type="nucleotide sequence ID" value="XM_032950116.1"/>
</dbReference>
<dbReference type="FunFam" id="3.10.250.10:FF:000006">
    <property type="entry name" value="neurotrypsin isoform X2"/>
    <property type="match status" value="2"/>
</dbReference>
<feature type="disulfide bond" evidence="5">
    <location>
        <begin position="77"/>
        <end position="138"/>
    </location>
</feature>
<evidence type="ECO:0000256" key="8">
    <source>
        <dbReference type="SAM" id="SignalP"/>
    </source>
</evidence>
<dbReference type="Pfam" id="PF00530">
    <property type="entry name" value="SRCR"/>
    <property type="match status" value="3"/>
</dbReference>
<keyword evidence="3 5" id="KW-1015">Disulfide bond</keyword>
<keyword evidence="6" id="KW-0378">Hydrolase</keyword>
<evidence type="ECO:0000313" key="12">
    <source>
        <dbReference type="RefSeq" id="XP_032806007.1"/>
    </source>
</evidence>
<reference evidence="12" key="1">
    <citation type="submission" date="2025-08" db="UniProtKB">
        <authorList>
            <consortium name="RefSeq"/>
        </authorList>
    </citation>
    <scope>IDENTIFICATION</scope>
    <source>
        <tissue evidence="12">Sperm</tissue>
    </source>
</reference>
<dbReference type="KEGG" id="pmrn:116940360"/>
<keyword evidence="2" id="KW-0677">Repeat</keyword>
<dbReference type="Pfam" id="PF00089">
    <property type="entry name" value="Trypsin"/>
    <property type="match status" value="2"/>
</dbReference>
<dbReference type="SUPFAM" id="SSF56487">
    <property type="entry name" value="SRCR-like"/>
    <property type="match status" value="3"/>
</dbReference>
<dbReference type="GO" id="GO:0016020">
    <property type="term" value="C:membrane"/>
    <property type="evidence" value="ECO:0007669"/>
    <property type="project" value="InterPro"/>
</dbReference>
<dbReference type="InterPro" id="IPR018114">
    <property type="entry name" value="TRYPSIN_HIS"/>
</dbReference>
<feature type="disulfide bond" evidence="5">
    <location>
        <begin position="64"/>
        <end position="128"/>
    </location>
</feature>
<dbReference type="InterPro" id="IPR001314">
    <property type="entry name" value="Peptidase_S1A"/>
</dbReference>
<dbReference type="FunFam" id="2.40.10.10:FF:000053">
    <property type="entry name" value="Neurotrypsin"/>
    <property type="match status" value="1"/>
</dbReference>
<dbReference type="PROSITE" id="PS50240">
    <property type="entry name" value="TRYPSIN_DOM"/>
    <property type="match status" value="1"/>
</dbReference>
<feature type="disulfide bond" evidence="5">
    <location>
        <begin position="171"/>
        <end position="235"/>
    </location>
</feature>
<keyword evidence="11" id="KW-1185">Reference proteome</keyword>
<evidence type="ECO:0000313" key="11">
    <source>
        <dbReference type="Proteomes" id="UP001318040"/>
    </source>
</evidence>
<dbReference type="GO" id="GO:0006508">
    <property type="term" value="P:proteolysis"/>
    <property type="evidence" value="ECO:0007669"/>
    <property type="project" value="UniProtKB-KW"/>
</dbReference>
<feature type="compositionally biased region" description="Gly residues" evidence="7">
    <location>
        <begin position="627"/>
        <end position="636"/>
    </location>
</feature>
<feature type="disulfide bond" evidence="5">
    <location>
        <begin position="108"/>
        <end position="118"/>
    </location>
</feature>
<feature type="domain" description="SRCR" evidence="10">
    <location>
        <begin position="146"/>
        <end position="246"/>
    </location>
</feature>
<dbReference type="Gene3D" id="3.10.250.10">
    <property type="entry name" value="SRCR-like domain"/>
    <property type="match status" value="3"/>
</dbReference>
<dbReference type="PROSITE" id="PS00420">
    <property type="entry name" value="SRCR_1"/>
    <property type="match status" value="3"/>
</dbReference>
<gene>
    <name evidence="12" type="primary">LOC116940360</name>
</gene>
<dbReference type="PANTHER" id="PTHR48071">
    <property type="entry name" value="SRCR DOMAIN-CONTAINING PROTEIN"/>
    <property type="match status" value="1"/>
</dbReference>
<dbReference type="FunFam" id="3.10.250.10:FF:000011">
    <property type="entry name" value="Scavenger receptor class A member 5"/>
    <property type="match status" value="1"/>
</dbReference>
<dbReference type="PANTHER" id="PTHR48071:SF4">
    <property type="entry name" value="NEUROTRYPSIN-RELATED"/>
    <property type="match status" value="1"/>
</dbReference>
<dbReference type="InterPro" id="IPR001190">
    <property type="entry name" value="SRCR"/>
</dbReference>
<feature type="domain" description="SRCR" evidence="10">
    <location>
        <begin position="39"/>
        <end position="139"/>
    </location>
</feature>
<feature type="domain" description="Peptidase S1" evidence="9">
    <location>
        <begin position="399"/>
        <end position="706"/>
    </location>
</feature>
<dbReference type="SMART" id="SM00202">
    <property type="entry name" value="SR"/>
    <property type="match status" value="3"/>
</dbReference>
<keyword evidence="6" id="KW-0720">Serine protease</keyword>
<feature type="disulfide bond" evidence="5">
    <location>
        <begin position="215"/>
        <end position="225"/>
    </location>
</feature>
<name>A0AAJ7SUW4_PETMA</name>
<dbReference type="PROSITE" id="PS00134">
    <property type="entry name" value="TRYPSIN_HIS"/>
    <property type="match status" value="1"/>
</dbReference>
<dbReference type="InterPro" id="IPR036772">
    <property type="entry name" value="SRCR-like_dom_sf"/>
</dbReference>
<feature type="disulfide bond" evidence="5">
    <location>
        <begin position="285"/>
        <end position="349"/>
    </location>
</feature>
<evidence type="ECO:0000259" key="10">
    <source>
        <dbReference type="PROSITE" id="PS50287"/>
    </source>
</evidence>
<dbReference type="InterPro" id="IPR009003">
    <property type="entry name" value="Peptidase_S1_PA"/>
</dbReference>
<evidence type="ECO:0000256" key="2">
    <source>
        <dbReference type="ARBA" id="ARBA00022737"/>
    </source>
</evidence>
<dbReference type="SUPFAM" id="SSF50494">
    <property type="entry name" value="Trypsin-like serine proteases"/>
    <property type="match status" value="1"/>
</dbReference>
<feature type="signal peptide" evidence="8">
    <location>
        <begin position="1"/>
        <end position="21"/>
    </location>
</feature>
<organism evidence="11 12">
    <name type="scientific">Petromyzon marinus</name>
    <name type="common">Sea lamprey</name>
    <dbReference type="NCBI Taxonomy" id="7757"/>
    <lineage>
        <taxon>Eukaryota</taxon>
        <taxon>Metazoa</taxon>
        <taxon>Chordata</taxon>
        <taxon>Craniata</taxon>
        <taxon>Vertebrata</taxon>
        <taxon>Cyclostomata</taxon>
        <taxon>Hyperoartia</taxon>
        <taxon>Petromyzontiformes</taxon>
        <taxon>Petromyzontidae</taxon>
        <taxon>Petromyzon</taxon>
    </lineage>
</organism>
<evidence type="ECO:0000259" key="9">
    <source>
        <dbReference type="PROSITE" id="PS50240"/>
    </source>
</evidence>
<dbReference type="Gene3D" id="2.40.10.10">
    <property type="entry name" value="Trypsin-like serine proteases"/>
    <property type="match status" value="1"/>
</dbReference>
<sequence length="711" mass="75816">MRLLGLGCALLAILREQRTRALEPGVATPRAGLMVEGAVRLVGGSGPHEGRVEVYHAGEWGSVCDDQWDERDAAVVCRQLGLPGRVRAWTWARFGEGAGPVWVDEGGCTGNELALSECERAPWGQHDCSHREDAGVSCDPHSEGAVRLVGGSGPHEGRVEVYHAGEWGSVCDDQWDERDAAVVCRQLGLPGTALVSRELEFGPGSGFILLDEVACGGWESALRQCGHSEWGRHDCSHLEDAGVVCKGGPETQPPALGPPVRLVEGEGWREGRVEVLVAGEWGTVCDDGWSDKDAAVVCTQLGLPGPARALGMAFFGEGSGPIHLDNVKCSGWERALGQCAHLASHEHNCRHSEDAGVVCGEHAEPARLGDHPGDAAAQLAGPLSELCGRRLANHRRKRIVGGTKSLRGGWPWQASVWVRAGPHTESRLLCGATLISSCWLLTAAHCFKRLGTGGAFYTVRVGDHHRLVRDRAERELRVERIVVHERYSPTQHVHDIALLRVSTLHTGPDGAEGSGGPVGGTCVPFSDAVRPACLPSRREHLSRRHHLCFITGWGDTGRSYARTLQEARVSVLPGRLCRLRYGGRFEGGRMVCARGSRPPTPTDTPRDASDNSRVGGQWGRQQTMQHGSGGGGGEGAGDSCQGDSGGPLSCQESLRGADAPPGGGGGGGRWVVAAVTSWGHGCGERDSPGVYTRVSRYIAWIHRVTAIQSLQ</sequence>
<evidence type="ECO:0000256" key="5">
    <source>
        <dbReference type="PROSITE-ProRule" id="PRU00196"/>
    </source>
</evidence>